<evidence type="ECO:0000259" key="4">
    <source>
        <dbReference type="PROSITE" id="PS50977"/>
    </source>
</evidence>
<dbReference type="Pfam" id="PF00440">
    <property type="entry name" value="TetR_N"/>
    <property type="match status" value="1"/>
</dbReference>
<dbReference type="InterPro" id="IPR001647">
    <property type="entry name" value="HTH_TetR"/>
</dbReference>
<proteinExistence type="predicted"/>
<name>A0A6J6TUD5_9ZZZZ</name>
<dbReference type="Gene3D" id="1.10.357.10">
    <property type="entry name" value="Tetracycline Repressor, domain 2"/>
    <property type="match status" value="1"/>
</dbReference>
<evidence type="ECO:0000256" key="3">
    <source>
        <dbReference type="ARBA" id="ARBA00023163"/>
    </source>
</evidence>
<dbReference type="GO" id="GO:0003700">
    <property type="term" value="F:DNA-binding transcription factor activity"/>
    <property type="evidence" value="ECO:0007669"/>
    <property type="project" value="TreeGrafter"/>
</dbReference>
<keyword evidence="3" id="KW-0804">Transcription</keyword>
<protein>
    <submittedName>
        <fullName evidence="5">Unannotated protein</fullName>
    </submittedName>
</protein>
<sequence>MTTAAEERQLLYRERVLDAAEREFARVGYADARMPDVAREAGLSLATVYKTCTGKAEIWDDLQGSRMAGLLEAVAAATAGTAGLERLLVGVGATAAYLAERPDYLAMSLRVGTAWASADGVGVQRTVWSDGLESIAAGHAAAVAAGEATPLRSSVAAGLVVSALQVWLSDWWRSGRDRPVAEVVDELVDHLRRLLVA</sequence>
<dbReference type="SUPFAM" id="SSF46689">
    <property type="entry name" value="Homeodomain-like"/>
    <property type="match status" value="1"/>
</dbReference>
<dbReference type="GO" id="GO:0000976">
    <property type="term" value="F:transcription cis-regulatory region binding"/>
    <property type="evidence" value="ECO:0007669"/>
    <property type="project" value="TreeGrafter"/>
</dbReference>
<dbReference type="PROSITE" id="PS50977">
    <property type="entry name" value="HTH_TETR_2"/>
    <property type="match status" value="1"/>
</dbReference>
<accession>A0A6J6TUD5</accession>
<feature type="domain" description="HTH tetR-type" evidence="4">
    <location>
        <begin position="10"/>
        <end position="70"/>
    </location>
</feature>
<evidence type="ECO:0000256" key="1">
    <source>
        <dbReference type="ARBA" id="ARBA00023015"/>
    </source>
</evidence>
<reference evidence="5" key="1">
    <citation type="submission" date="2020-05" db="EMBL/GenBank/DDBJ databases">
        <authorList>
            <person name="Chiriac C."/>
            <person name="Salcher M."/>
            <person name="Ghai R."/>
            <person name="Kavagutti S V."/>
        </authorList>
    </citation>
    <scope>NUCLEOTIDE SEQUENCE</scope>
</reference>
<evidence type="ECO:0000313" key="5">
    <source>
        <dbReference type="EMBL" id="CAB4750736.1"/>
    </source>
</evidence>
<dbReference type="InterPro" id="IPR009057">
    <property type="entry name" value="Homeodomain-like_sf"/>
</dbReference>
<dbReference type="AlphaFoldDB" id="A0A6J6TUD5"/>
<dbReference type="Gene3D" id="1.10.10.60">
    <property type="entry name" value="Homeodomain-like"/>
    <property type="match status" value="1"/>
</dbReference>
<keyword evidence="2" id="KW-0238">DNA-binding</keyword>
<evidence type="ECO:0000256" key="2">
    <source>
        <dbReference type="ARBA" id="ARBA00023125"/>
    </source>
</evidence>
<organism evidence="5">
    <name type="scientific">freshwater metagenome</name>
    <dbReference type="NCBI Taxonomy" id="449393"/>
    <lineage>
        <taxon>unclassified sequences</taxon>
        <taxon>metagenomes</taxon>
        <taxon>ecological metagenomes</taxon>
    </lineage>
</organism>
<gene>
    <name evidence="5" type="ORF">UFOPK2761_01962</name>
</gene>
<dbReference type="PANTHER" id="PTHR30055:SF234">
    <property type="entry name" value="HTH-TYPE TRANSCRIPTIONAL REGULATOR BETI"/>
    <property type="match status" value="1"/>
</dbReference>
<dbReference type="InterPro" id="IPR050109">
    <property type="entry name" value="HTH-type_TetR-like_transc_reg"/>
</dbReference>
<dbReference type="EMBL" id="CAEZYQ010000014">
    <property type="protein sequence ID" value="CAB4750736.1"/>
    <property type="molecule type" value="Genomic_DNA"/>
</dbReference>
<keyword evidence="1" id="KW-0805">Transcription regulation</keyword>
<dbReference type="PANTHER" id="PTHR30055">
    <property type="entry name" value="HTH-TYPE TRANSCRIPTIONAL REGULATOR RUTR"/>
    <property type="match status" value="1"/>
</dbReference>